<dbReference type="AlphaFoldDB" id="A0AAU1U4Q2"/>
<dbReference type="Pfam" id="PF00449">
    <property type="entry name" value="Urease_alpha"/>
    <property type="match status" value="1"/>
</dbReference>
<evidence type="ECO:0000256" key="3">
    <source>
        <dbReference type="ARBA" id="ARBA00022723"/>
    </source>
</evidence>
<evidence type="ECO:0000256" key="9">
    <source>
        <dbReference type="PIRSR" id="PIRSR611612-52"/>
    </source>
</evidence>
<dbReference type="GO" id="GO:0009039">
    <property type="term" value="F:urease activity"/>
    <property type="evidence" value="ECO:0007669"/>
    <property type="project" value="UniProtKB-UniRule"/>
</dbReference>
<dbReference type="EMBL" id="CP108195">
    <property type="protein sequence ID" value="WTS12914.1"/>
    <property type="molecule type" value="Genomic_DNA"/>
</dbReference>
<evidence type="ECO:0000256" key="10">
    <source>
        <dbReference type="PROSITE-ProRule" id="PRU00700"/>
    </source>
</evidence>
<evidence type="ECO:0000313" key="14">
    <source>
        <dbReference type="EMBL" id="WTS12914.1"/>
    </source>
</evidence>
<organism evidence="14">
    <name type="scientific">Streptomyces sp. NBC_00119</name>
    <dbReference type="NCBI Taxonomy" id="2975659"/>
    <lineage>
        <taxon>Bacteria</taxon>
        <taxon>Bacillati</taxon>
        <taxon>Actinomycetota</taxon>
        <taxon>Actinomycetes</taxon>
        <taxon>Kitasatosporales</taxon>
        <taxon>Streptomycetaceae</taxon>
        <taxon>Streptomyces</taxon>
    </lineage>
</organism>
<feature type="binding site" description="via carbamate group" evidence="6 8">
    <location>
        <position position="229"/>
    </location>
    <ligand>
        <name>Ni(2+)</name>
        <dbReference type="ChEBI" id="CHEBI:49786"/>
        <label>2</label>
    </ligand>
</feature>
<dbReference type="SUPFAM" id="SSF51338">
    <property type="entry name" value="Composite domain of metallo-dependent hydrolases"/>
    <property type="match status" value="1"/>
</dbReference>
<evidence type="ECO:0000256" key="12">
    <source>
        <dbReference type="SAM" id="MobiDB-lite"/>
    </source>
</evidence>
<keyword evidence="3 6" id="KW-0479">Metal-binding</keyword>
<dbReference type="InterPro" id="IPR029754">
    <property type="entry name" value="Urease_Ni-bd"/>
</dbReference>
<evidence type="ECO:0000259" key="13">
    <source>
        <dbReference type="PROSITE" id="PS51368"/>
    </source>
</evidence>
<accession>A0AAU1U4Q2</accession>
<keyword evidence="2 6" id="KW-0533">Nickel</keyword>
<feature type="domain" description="Urease" evidence="13">
    <location>
        <begin position="144"/>
        <end position="583"/>
    </location>
</feature>
<feature type="binding site" description="via carbamate group" evidence="6 8">
    <location>
        <position position="229"/>
    </location>
    <ligand>
        <name>Ni(2+)</name>
        <dbReference type="ChEBI" id="CHEBI:49786"/>
        <label>1</label>
    </ligand>
</feature>
<evidence type="ECO:0000256" key="7">
    <source>
        <dbReference type="PIRSR" id="PIRSR611612-50"/>
    </source>
</evidence>
<proteinExistence type="inferred from homology"/>
<reference evidence="14" key="1">
    <citation type="submission" date="2022-10" db="EMBL/GenBank/DDBJ databases">
        <title>The complete genomes of actinobacterial strains from the NBC collection.</title>
        <authorList>
            <person name="Joergensen T.S."/>
            <person name="Alvarez Arevalo M."/>
            <person name="Sterndorff E.B."/>
            <person name="Faurdal D."/>
            <person name="Vuksanovic O."/>
            <person name="Mourched A.-S."/>
            <person name="Charusanti P."/>
            <person name="Shaw S."/>
            <person name="Blin K."/>
            <person name="Weber T."/>
        </authorList>
    </citation>
    <scope>NUCLEOTIDE SEQUENCE</scope>
    <source>
        <strain evidence="14">NBC_00119</strain>
    </source>
</reference>
<evidence type="ECO:0000256" key="8">
    <source>
        <dbReference type="PIRSR" id="PIRSR611612-51"/>
    </source>
</evidence>
<dbReference type="PRINTS" id="PR01752">
    <property type="entry name" value="UREASE"/>
</dbReference>
<comment type="subunit">
    <text evidence="6">May form a heterohexamer of 3 UreC (alpha) and 3 UreAB (gamma/beta) subunits. May also form a heterotrimer of UreA (gamma), UreB (beta) and UreC (alpha) subunits. Three heterotrimers associate to form the active enzyme.</text>
</comment>
<feature type="binding site" evidence="6 8">
    <location>
        <position position="149"/>
    </location>
    <ligand>
        <name>Ni(2+)</name>
        <dbReference type="ChEBI" id="CHEBI:49786"/>
        <label>1</label>
    </ligand>
</feature>
<evidence type="ECO:0000256" key="4">
    <source>
        <dbReference type="ARBA" id="ARBA00022801"/>
    </source>
</evidence>
<dbReference type="GO" id="GO:0043419">
    <property type="term" value="P:urea catabolic process"/>
    <property type="evidence" value="ECO:0007669"/>
    <property type="project" value="UniProtKB-UniRule"/>
</dbReference>
<dbReference type="PROSITE" id="PS01120">
    <property type="entry name" value="UREASE_1"/>
    <property type="match status" value="1"/>
</dbReference>
<evidence type="ECO:0000256" key="5">
    <source>
        <dbReference type="ARBA" id="ARBA00047778"/>
    </source>
</evidence>
<gene>
    <name evidence="6" type="primary">ureC</name>
    <name evidence="14" type="ORF">OHU69_18805</name>
</gene>
<protein>
    <recommendedName>
        <fullName evidence="6">Urease subunit alpha</fullName>
        <ecNumber evidence="6">3.5.1.5</ecNumber>
    </recommendedName>
    <alternativeName>
        <fullName evidence="6">Urea amidohydrolase subunit alpha</fullName>
    </alternativeName>
</protein>
<feature type="modified residue" description="N6-carboxylysine" evidence="6 7">
    <location>
        <position position="229"/>
    </location>
</feature>
<dbReference type="InterPro" id="IPR011612">
    <property type="entry name" value="Urease_alpha_N_dom"/>
</dbReference>
<comment type="PTM">
    <text evidence="6">Carboxylation allows a single lysine to coordinate two nickel ions.</text>
</comment>
<dbReference type="PANTHER" id="PTHR43440:SF1">
    <property type="entry name" value="UREASE"/>
    <property type="match status" value="1"/>
</dbReference>
<keyword evidence="6 10" id="KW-0963">Cytoplasm</keyword>
<dbReference type="InterPro" id="IPR005848">
    <property type="entry name" value="Urease_asu"/>
</dbReference>
<feature type="binding site" evidence="6 10">
    <location>
        <position position="231"/>
    </location>
    <ligand>
        <name>substrate</name>
    </ligand>
</feature>
<dbReference type="PROSITE" id="PS51368">
    <property type="entry name" value="UREASE_3"/>
    <property type="match status" value="1"/>
</dbReference>
<evidence type="ECO:0000256" key="6">
    <source>
        <dbReference type="HAMAP-Rule" id="MF_01953"/>
    </source>
</evidence>
<name>A0AAU1U4Q2_9ACTN</name>
<dbReference type="InterPro" id="IPR011059">
    <property type="entry name" value="Metal-dep_hydrolase_composite"/>
</dbReference>
<dbReference type="Gene3D" id="2.30.40.10">
    <property type="entry name" value="Urease, subunit C, domain 1"/>
    <property type="match status" value="1"/>
</dbReference>
<dbReference type="InterPro" id="IPR006680">
    <property type="entry name" value="Amidohydro-rel"/>
</dbReference>
<comment type="pathway">
    <text evidence="1 6">Nitrogen metabolism; urea degradation; CO(2) and NH(3) from urea (urease route): step 1/1.</text>
</comment>
<comment type="similarity">
    <text evidence="6 11">Belongs to the metallo-dependent hydrolases superfamily. Urease alpha subunit family.</text>
</comment>
<comment type="cofactor">
    <cofactor evidence="6 8">
        <name>Ni cation</name>
        <dbReference type="ChEBI" id="CHEBI:25516"/>
    </cofactor>
    <text evidence="6 8">Binds 2 nickel ions per subunit.</text>
</comment>
<dbReference type="GO" id="GO:0016151">
    <property type="term" value="F:nickel cation binding"/>
    <property type="evidence" value="ECO:0007669"/>
    <property type="project" value="UniProtKB-UniRule"/>
</dbReference>
<comment type="subcellular location">
    <subcellularLocation>
        <location evidence="6 10">Cytoplasm</location>
    </subcellularLocation>
</comment>
<dbReference type="Gene3D" id="3.20.20.140">
    <property type="entry name" value="Metal-dependent hydrolases"/>
    <property type="match status" value="1"/>
</dbReference>
<feature type="binding site" evidence="6 8">
    <location>
        <position position="258"/>
    </location>
    <ligand>
        <name>Ni(2+)</name>
        <dbReference type="ChEBI" id="CHEBI:49786"/>
        <label>2</label>
    </ligand>
</feature>
<feature type="binding site" evidence="6 8">
    <location>
        <position position="151"/>
    </location>
    <ligand>
        <name>Ni(2+)</name>
        <dbReference type="ChEBI" id="CHEBI:49786"/>
        <label>1</label>
    </ligand>
</feature>
<dbReference type="Pfam" id="PF01979">
    <property type="entry name" value="Amidohydro_1"/>
    <property type="match status" value="1"/>
</dbReference>
<dbReference type="PANTHER" id="PTHR43440">
    <property type="entry name" value="UREASE"/>
    <property type="match status" value="1"/>
</dbReference>
<comment type="PTM">
    <text evidence="7">Carbamylation allows a single lysine to coordinate two nickel ions.</text>
</comment>
<dbReference type="InterPro" id="IPR017951">
    <property type="entry name" value="Urease_asu_c"/>
</dbReference>
<evidence type="ECO:0000256" key="11">
    <source>
        <dbReference type="RuleBase" id="RU004158"/>
    </source>
</evidence>
<dbReference type="InterPro" id="IPR032466">
    <property type="entry name" value="Metal_Hydrolase"/>
</dbReference>
<dbReference type="EC" id="3.5.1.5" evidence="6"/>
<feature type="binding site" evidence="6 8">
    <location>
        <position position="284"/>
    </location>
    <ligand>
        <name>Ni(2+)</name>
        <dbReference type="ChEBI" id="CHEBI:49786"/>
        <label>2</label>
    </ligand>
</feature>
<feature type="region of interest" description="Disordered" evidence="12">
    <location>
        <begin position="1"/>
        <end position="20"/>
    </location>
</feature>
<dbReference type="HAMAP" id="MF_01953">
    <property type="entry name" value="Urease_alpha"/>
    <property type="match status" value="1"/>
</dbReference>
<dbReference type="NCBIfam" id="NF009686">
    <property type="entry name" value="PRK13207.1"/>
    <property type="match status" value="1"/>
</dbReference>
<evidence type="ECO:0000256" key="2">
    <source>
        <dbReference type="ARBA" id="ARBA00022596"/>
    </source>
</evidence>
<dbReference type="GO" id="GO:0005737">
    <property type="term" value="C:cytoplasm"/>
    <property type="evidence" value="ECO:0007669"/>
    <property type="project" value="UniProtKB-SubCell"/>
</dbReference>
<comment type="catalytic activity">
    <reaction evidence="5 6">
        <text>urea + 2 H2O + H(+) = hydrogencarbonate + 2 NH4(+)</text>
        <dbReference type="Rhea" id="RHEA:20557"/>
        <dbReference type="ChEBI" id="CHEBI:15377"/>
        <dbReference type="ChEBI" id="CHEBI:15378"/>
        <dbReference type="ChEBI" id="CHEBI:16199"/>
        <dbReference type="ChEBI" id="CHEBI:17544"/>
        <dbReference type="ChEBI" id="CHEBI:28938"/>
        <dbReference type="EC" id="3.5.1.5"/>
    </reaction>
</comment>
<keyword evidence="4 6" id="KW-0378">Hydrolase</keyword>
<feature type="binding site" evidence="6 8">
    <location>
        <position position="372"/>
    </location>
    <ligand>
        <name>Ni(2+)</name>
        <dbReference type="ChEBI" id="CHEBI:49786"/>
        <label>1</label>
    </ligand>
</feature>
<dbReference type="InterPro" id="IPR050112">
    <property type="entry name" value="Urease_alpha_subunit"/>
</dbReference>
<dbReference type="SUPFAM" id="SSF51556">
    <property type="entry name" value="Metallo-dependent hydrolases"/>
    <property type="match status" value="1"/>
</dbReference>
<sequence>MSRPTKHSDHCAPGSRHIDPHAYAATHGPRAGDRVRLGDSGLTVRVESDAQAYGDEFLAGFGKTARDGLHLKAAAVRETCDVVISNVLVIDAVQGIRKVSIGIREGRIHAIGRAGNPDTLDGVDVVVGTGTSIVSGEGLIATAGAVDTHVHLLSPRIMEASLASGVTTIIGQEFGPVWGVGVNSPWALRHAFNAFDAWPVNIGFLGRGSSSHDAPLIEALAEGGASGFKVHEDMGAHTRALDTALRVAEEHDVQVALHSDGLNECLSVEDTLRVLEGRTIHAFHIEGCGGGHVPNVLKMAGVPNVIGSSTNPTLPFGRDAVAEHYGMIVSVHDLKTDLPGDAAMARDRIRAGTMGAEDVLHDLGAIGITSSDAQGMGRAGETVRRTFAMAGKMKAELGPLLSRNGEAGDGEYDDNARVLRYMAKLTINPAIAHGLSHEVGSIEAGKLADIVLWRPEFFGAKPQLVLKSGFPAYGVVGDPNAATDTCEPLVLGPQFGAHGATAADISVAFVAQAALDQGNDKMPTRRRRVAVRGTRGIGPADLRLNSRTGSIDVDQATGLVTLDGDPVRSEPADSVSLNRLYFL</sequence>
<evidence type="ECO:0000256" key="1">
    <source>
        <dbReference type="ARBA" id="ARBA00004897"/>
    </source>
</evidence>
<feature type="active site" description="Proton donor" evidence="6 9">
    <location>
        <position position="332"/>
    </location>
</feature>